<dbReference type="InterPro" id="IPR043519">
    <property type="entry name" value="NT_sf"/>
</dbReference>
<comment type="caution">
    <text evidence="2">The sequence shown here is derived from an EMBL/GenBank/DDBJ whole genome shotgun (WGS) entry which is preliminary data.</text>
</comment>
<dbReference type="AlphaFoldDB" id="A0A562VN26"/>
<accession>A0A562VN26</accession>
<evidence type="ECO:0000259" key="1">
    <source>
        <dbReference type="Pfam" id="PF18765"/>
    </source>
</evidence>
<dbReference type="SUPFAM" id="SSF81301">
    <property type="entry name" value="Nucleotidyltransferase"/>
    <property type="match status" value="1"/>
</dbReference>
<dbReference type="InterPro" id="IPR041633">
    <property type="entry name" value="Polbeta"/>
</dbReference>
<gene>
    <name evidence="2" type="ORF">JN12_02001</name>
</gene>
<dbReference type="CDD" id="cd05403">
    <property type="entry name" value="NT_KNTase_like"/>
    <property type="match status" value="1"/>
</dbReference>
<dbReference type="Proteomes" id="UP000319449">
    <property type="component" value="Unassembled WGS sequence"/>
</dbReference>
<dbReference type="Gene3D" id="3.30.460.10">
    <property type="entry name" value="Beta Polymerase, domain 2"/>
    <property type="match status" value="1"/>
</dbReference>
<organism evidence="2 3">
    <name type="scientific">Geobacter argillaceus</name>
    <dbReference type="NCBI Taxonomy" id="345631"/>
    <lineage>
        <taxon>Bacteria</taxon>
        <taxon>Pseudomonadati</taxon>
        <taxon>Thermodesulfobacteriota</taxon>
        <taxon>Desulfuromonadia</taxon>
        <taxon>Geobacterales</taxon>
        <taxon>Geobacteraceae</taxon>
        <taxon>Geobacter</taxon>
    </lineage>
</organism>
<name>A0A562VN26_9BACT</name>
<protein>
    <recommendedName>
        <fullName evidence="1">Polymerase beta nucleotidyltransferase domain-containing protein</fullName>
    </recommendedName>
</protein>
<dbReference type="Pfam" id="PF18765">
    <property type="entry name" value="Polbeta"/>
    <property type="match status" value="1"/>
</dbReference>
<sequence>MMTRNSNEGAPILSETPERLAELLREVLEGEPLLEFAVLIGSRVVDRSHSGSDWDIVIQWQRGISLLEQLGRTETLRRQVAALLDVAEAAIDLIDLPAARLAMRAVVAEEGVPLKGEDSLPWQHFLRRTWRDLEEQYWEQTYAA</sequence>
<proteinExistence type="predicted"/>
<dbReference type="EMBL" id="VLLN01000010">
    <property type="protein sequence ID" value="TWJ19310.1"/>
    <property type="molecule type" value="Genomic_DNA"/>
</dbReference>
<keyword evidence="3" id="KW-1185">Reference proteome</keyword>
<evidence type="ECO:0000313" key="2">
    <source>
        <dbReference type="EMBL" id="TWJ19310.1"/>
    </source>
</evidence>
<evidence type="ECO:0000313" key="3">
    <source>
        <dbReference type="Proteomes" id="UP000319449"/>
    </source>
</evidence>
<dbReference type="RefSeq" id="WP_246125829.1">
    <property type="nucleotide sequence ID" value="NZ_VLLN01000010.1"/>
</dbReference>
<feature type="domain" description="Polymerase beta nucleotidyltransferase" evidence="1">
    <location>
        <begin position="24"/>
        <end position="118"/>
    </location>
</feature>
<reference evidence="2 3" key="1">
    <citation type="submission" date="2019-07" db="EMBL/GenBank/DDBJ databases">
        <title>Genomic Encyclopedia of Archaeal and Bacterial Type Strains, Phase II (KMG-II): from individual species to whole genera.</title>
        <authorList>
            <person name="Goeker M."/>
        </authorList>
    </citation>
    <scope>NUCLEOTIDE SEQUENCE [LARGE SCALE GENOMIC DNA]</scope>
    <source>
        <strain evidence="2 3">ATCC BAA-1139</strain>
    </source>
</reference>